<dbReference type="EMBL" id="PQIB02000002">
    <property type="protein sequence ID" value="RLN33442.1"/>
    <property type="molecule type" value="Genomic_DNA"/>
</dbReference>
<dbReference type="Proteomes" id="UP000275267">
    <property type="component" value="Unassembled WGS sequence"/>
</dbReference>
<name>A0A3L6T5L2_PANMI</name>
<protein>
    <recommendedName>
        <fullName evidence="4">Polyprotein</fullName>
    </recommendedName>
</protein>
<dbReference type="PANTHER" id="PTHR47592">
    <property type="entry name" value="PBF68 PROTEIN"/>
    <property type="match status" value="1"/>
</dbReference>
<comment type="caution">
    <text evidence="2">The sequence shown here is derived from an EMBL/GenBank/DDBJ whole genome shotgun (WGS) entry which is preliminary data.</text>
</comment>
<organism evidence="2 3">
    <name type="scientific">Panicum miliaceum</name>
    <name type="common">Proso millet</name>
    <name type="synonym">Broomcorn millet</name>
    <dbReference type="NCBI Taxonomy" id="4540"/>
    <lineage>
        <taxon>Eukaryota</taxon>
        <taxon>Viridiplantae</taxon>
        <taxon>Streptophyta</taxon>
        <taxon>Embryophyta</taxon>
        <taxon>Tracheophyta</taxon>
        <taxon>Spermatophyta</taxon>
        <taxon>Magnoliopsida</taxon>
        <taxon>Liliopsida</taxon>
        <taxon>Poales</taxon>
        <taxon>Poaceae</taxon>
        <taxon>PACMAD clade</taxon>
        <taxon>Panicoideae</taxon>
        <taxon>Panicodae</taxon>
        <taxon>Paniceae</taxon>
        <taxon>Panicinae</taxon>
        <taxon>Panicum</taxon>
        <taxon>Panicum sect. Panicum</taxon>
    </lineage>
</organism>
<reference evidence="3" key="1">
    <citation type="journal article" date="2019" name="Nat. Commun.">
        <title>The genome of broomcorn millet.</title>
        <authorList>
            <person name="Zou C."/>
            <person name="Miki D."/>
            <person name="Li D."/>
            <person name="Tang Q."/>
            <person name="Xiao L."/>
            <person name="Rajput S."/>
            <person name="Deng P."/>
            <person name="Jia W."/>
            <person name="Huang R."/>
            <person name="Zhang M."/>
            <person name="Sun Y."/>
            <person name="Hu J."/>
            <person name="Fu X."/>
            <person name="Schnable P.S."/>
            <person name="Li F."/>
            <person name="Zhang H."/>
            <person name="Feng B."/>
            <person name="Zhu X."/>
            <person name="Liu R."/>
            <person name="Schnable J.C."/>
            <person name="Zhu J.-K."/>
            <person name="Zhang H."/>
        </authorList>
    </citation>
    <scope>NUCLEOTIDE SEQUENCE [LARGE SCALE GENOMIC DNA]</scope>
</reference>
<dbReference type="PANTHER" id="PTHR47592:SF27">
    <property type="entry name" value="OS08G0421700 PROTEIN"/>
    <property type="match status" value="1"/>
</dbReference>
<dbReference type="OrthoDB" id="689455at2759"/>
<feature type="region of interest" description="Disordered" evidence="1">
    <location>
        <begin position="125"/>
        <end position="146"/>
    </location>
</feature>
<proteinExistence type="predicted"/>
<gene>
    <name evidence="2" type="ORF">C2845_PM03G32690</name>
</gene>
<evidence type="ECO:0000256" key="1">
    <source>
        <dbReference type="SAM" id="MobiDB-lite"/>
    </source>
</evidence>
<dbReference type="AlphaFoldDB" id="A0A3L6T5L2"/>
<evidence type="ECO:0000313" key="2">
    <source>
        <dbReference type="EMBL" id="RLN33442.1"/>
    </source>
</evidence>
<keyword evidence="3" id="KW-1185">Reference proteome</keyword>
<evidence type="ECO:0000313" key="3">
    <source>
        <dbReference type="Proteomes" id="UP000275267"/>
    </source>
</evidence>
<accession>A0A3L6T5L2</accession>
<sequence length="146" mass="16558">MWDALEAQYGVSDVGSELYTMEQFLNYKMVEDRSMVEQVHKIHTLAKDLKNCSKEAPCVLPDKFVAGVIISKLPSSWRDFATLLKHKRQEFTIDGLIGTLDVEEKARAKDTRGKEIVGASSANFVQKNNFHKNKKKPPQNQTKTTT</sequence>
<dbReference type="Pfam" id="PF14223">
    <property type="entry name" value="Retrotran_gag_2"/>
    <property type="match status" value="1"/>
</dbReference>
<evidence type="ECO:0008006" key="4">
    <source>
        <dbReference type="Google" id="ProtNLM"/>
    </source>
</evidence>